<name>A0A397SR94_9GLOM</name>
<keyword evidence="4" id="KW-1185">Reference proteome</keyword>
<feature type="compositionally biased region" description="Polar residues" evidence="2">
    <location>
        <begin position="112"/>
        <end position="126"/>
    </location>
</feature>
<dbReference type="AlphaFoldDB" id="A0A397SR94"/>
<protein>
    <submittedName>
        <fullName evidence="3">Uncharacterized protein</fullName>
    </submittedName>
</protein>
<reference evidence="3 4" key="1">
    <citation type="submission" date="2018-06" db="EMBL/GenBank/DDBJ databases">
        <title>Comparative genomics reveals the genomic features of Rhizophagus irregularis, R. cerebriforme, R. diaphanum and Gigaspora rosea, and their symbiotic lifestyle signature.</title>
        <authorList>
            <person name="Morin E."/>
            <person name="San Clemente H."/>
            <person name="Chen E.C.H."/>
            <person name="De La Providencia I."/>
            <person name="Hainaut M."/>
            <person name="Kuo A."/>
            <person name="Kohler A."/>
            <person name="Murat C."/>
            <person name="Tang N."/>
            <person name="Roy S."/>
            <person name="Loubradou J."/>
            <person name="Henrissat B."/>
            <person name="Grigoriev I.V."/>
            <person name="Corradi N."/>
            <person name="Roux C."/>
            <person name="Martin F.M."/>
        </authorList>
    </citation>
    <scope>NUCLEOTIDE SEQUENCE [LARGE SCALE GENOMIC DNA]</scope>
    <source>
        <strain evidence="3 4">DAOM 227022</strain>
    </source>
</reference>
<gene>
    <name evidence="3" type="ORF">C1645_826253</name>
</gene>
<feature type="coiled-coil region" evidence="1">
    <location>
        <begin position="70"/>
        <end position="104"/>
    </location>
</feature>
<evidence type="ECO:0000313" key="4">
    <source>
        <dbReference type="Proteomes" id="UP000265703"/>
    </source>
</evidence>
<evidence type="ECO:0000256" key="2">
    <source>
        <dbReference type="SAM" id="MobiDB-lite"/>
    </source>
</evidence>
<comment type="caution">
    <text evidence="3">The sequence shown here is derived from an EMBL/GenBank/DDBJ whole genome shotgun (WGS) entry which is preliminary data.</text>
</comment>
<dbReference type="OrthoDB" id="2406852at2759"/>
<feature type="region of interest" description="Disordered" evidence="2">
    <location>
        <begin position="112"/>
        <end position="145"/>
    </location>
</feature>
<dbReference type="EMBL" id="QKYT01000260">
    <property type="protein sequence ID" value="RIA88518.1"/>
    <property type="molecule type" value="Genomic_DNA"/>
</dbReference>
<evidence type="ECO:0000256" key="1">
    <source>
        <dbReference type="SAM" id="Coils"/>
    </source>
</evidence>
<proteinExistence type="predicted"/>
<accession>A0A397SR94</accession>
<sequence length="459" mass="52290">MANIATRLYNLDEEETEALNGMNARERRRFNALPDINAKLDMFEHSWSKKNLGEKNRKLNSKLLADIIELGKENSKISELKKKFAELEAENAKLRLELRNWNLVPGKRCPNNSSSSYNSVTKQSVSPDCKINDAVPKAPADTKSPEEMEMDAFLEMSGKSQYSGRLRNIRKALVKRLERGIGRKKLLHETASQKLQTIPQNIAYTTSHAESVGPNSGNSGRIVETVNNVHDQKIELDLLQGFLVDDSHMKFNDIEFIDIEPSNDLPAVAELAYLFHQTSVARKNSIKAKREEILSWGISDEYLRKITSKVRKINKLFGYDYDPVTLRKNEGIGWHVVNRIAYSADSISRLTNLQIQYIIDQVNLTADNETVNNVHDPGHDQLIPLRKKLSKEMYEKAEDDSSSSETNQTIALECKRESKTWIQLSQPHPPNLDKSEAEFLEYKWDLEAKLGVPSKAMHK</sequence>
<dbReference type="Proteomes" id="UP000265703">
    <property type="component" value="Unassembled WGS sequence"/>
</dbReference>
<keyword evidence="1" id="KW-0175">Coiled coil</keyword>
<organism evidence="3 4">
    <name type="scientific">Glomus cerebriforme</name>
    <dbReference type="NCBI Taxonomy" id="658196"/>
    <lineage>
        <taxon>Eukaryota</taxon>
        <taxon>Fungi</taxon>
        <taxon>Fungi incertae sedis</taxon>
        <taxon>Mucoromycota</taxon>
        <taxon>Glomeromycotina</taxon>
        <taxon>Glomeromycetes</taxon>
        <taxon>Glomerales</taxon>
        <taxon>Glomeraceae</taxon>
        <taxon>Glomus</taxon>
    </lineage>
</organism>
<evidence type="ECO:0000313" key="3">
    <source>
        <dbReference type="EMBL" id="RIA88518.1"/>
    </source>
</evidence>